<dbReference type="Gene3D" id="1.25.40.20">
    <property type="entry name" value="Ankyrin repeat-containing domain"/>
    <property type="match status" value="1"/>
</dbReference>
<feature type="repeat" description="ANK" evidence="1">
    <location>
        <begin position="40"/>
        <end position="72"/>
    </location>
</feature>
<sequence>MLSNNASQRKHKRPIIASLKQANIIYSHEPFGYFIIIDNKGHTALHWAAAIGDIEVFRELKRYVANLGFQNFLGETPYICVAKNEMPEIVNG</sequence>
<accession>A0A420HCV3</accession>
<dbReference type="InterPro" id="IPR036770">
    <property type="entry name" value="Ankyrin_rpt-contain_sf"/>
</dbReference>
<organism evidence="2 3">
    <name type="scientific">Golovinomyces cichoracearum</name>
    <dbReference type="NCBI Taxonomy" id="62708"/>
    <lineage>
        <taxon>Eukaryota</taxon>
        <taxon>Fungi</taxon>
        <taxon>Dikarya</taxon>
        <taxon>Ascomycota</taxon>
        <taxon>Pezizomycotina</taxon>
        <taxon>Leotiomycetes</taxon>
        <taxon>Erysiphales</taxon>
        <taxon>Erysiphaceae</taxon>
        <taxon>Golovinomyces</taxon>
    </lineage>
</organism>
<dbReference type="Proteomes" id="UP000285405">
    <property type="component" value="Unassembled WGS sequence"/>
</dbReference>
<dbReference type="InterPro" id="IPR002110">
    <property type="entry name" value="Ankyrin_rpt"/>
</dbReference>
<keyword evidence="1" id="KW-0040">ANK repeat</keyword>
<comment type="caution">
    <text evidence="2">The sequence shown here is derived from an EMBL/GenBank/DDBJ whole genome shotgun (WGS) entry which is preliminary data.</text>
</comment>
<evidence type="ECO:0000313" key="2">
    <source>
        <dbReference type="EMBL" id="RKF55274.1"/>
    </source>
</evidence>
<dbReference type="PROSITE" id="PS50088">
    <property type="entry name" value="ANK_REPEAT"/>
    <property type="match status" value="1"/>
</dbReference>
<dbReference type="SUPFAM" id="SSF48403">
    <property type="entry name" value="Ankyrin repeat"/>
    <property type="match status" value="1"/>
</dbReference>
<dbReference type="Pfam" id="PF00023">
    <property type="entry name" value="Ank"/>
    <property type="match status" value="1"/>
</dbReference>
<dbReference type="PROSITE" id="PS50297">
    <property type="entry name" value="ANK_REP_REGION"/>
    <property type="match status" value="1"/>
</dbReference>
<reference evidence="2 3" key="1">
    <citation type="journal article" date="2018" name="BMC Genomics">
        <title>Comparative genome analyses reveal sequence features reflecting distinct modes of host-adaptation between dicot and monocot powdery mildew.</title>
        <authorList>
            <person name="Wu Y."/>
            <person name="Ma X."/>
            <person name="Pan Z."/>
            <person name="Kale S.D."/>
            <person name="Song Y."/>
            <person name="King H."/>
            <person name="Zhang Q."/>
            <person name="Presley C."/>
            <person name="Deng X."/>
            <person name="Wei C.I."/>
            <person name="Xiao S."/>
        </authorList>
    </citation>
    <scope>NUCLEOTIDE SEQUENCE [LARGE SCALE GENOMIC DNA]</scope>
    <source>
        <strain evidence="2">UCSC1</strain>
    </source>
</reference>
<gene>
    <name evidence="2" type="ORF">GcC1_205010</name>
</gene>
<dbReference type="EMBL" id="MCBR01020513">
    <property type="protein sequence ID" value="RKF55274.1"/>
    <property type="molecule type" value="Genomic_DNA"/>
</dbReference>
<evidence type="ECO:0000256" key="1">
    <source>
        <dbReference type="PROSITE-ProRule" id="PRU00023"/>
    </source>
</evidence>
<name>A0A420HCV3_9PEZI</name>
<dbReference type="AlphaFoldDB" id="A0A420HCV3"/>
<evidence type="ECO:0000313" key="3">
    <source>
        <dbReference type="Proteomes" id="UP000285405"/>
    </source>
</evidence>
<proteinExistence type="predicted"/>
<protein>
    <submittedName>
        <fullName evidence="2">Putative ank-repeat protein mbp1</fullName>
    </submittedName>
</protein>
<dbReference type="OrthoDB" id="6718656at2759"/>